<keyword evidence="2" id="KW-1185">Reference proteome</keyword>
<dbReference type="EMBL" id="QBIY01012873">
    <property type="protein sequence ID" value="RXN14880.1"/>
    <property type="molecule type" value="Genomic_DNA"/>
</dbReference>
<organism evidence="1 2">
    <name type="scientific">Labeo rohita</name>
    <name type="common">Indian major carp</name>
    <name type="synonym">Cyprinus rohita</name>
    <dbReference type="NCBI Taxonomy" id="84645"/>
    <lineage>
        <taxon>Eukaryota</taxon>
        <taxon>Metazoa</taxon>
        <taxon>Chordata</taxon>
        <taxon>Craniata</taxon>
        <taxon>Vertebrata</taxon>
        <taxon>Euteleostomi</taxon>
        <taxon>Actinopterygii</taxon>
        <taxon>Neopterygii</taxon>
        <taxon>Teleostei</taxon>
        <taxon>Ostariophysi</taxon>
        <taxon>Cypriniformes</taxon>
        <taxon>Cyprinidae</taxon>
        <taxon>Labeoninae</taxon>
        <taxon>Labeonini</taxon>
        <taxon>Labeo</taxon>
    </lineage>
</organism>
<dbReference type="Proteomes" id="UP000290572">
    <property type="component" value="Unassembled WGS sequence"/>
</dbReference>
<reference evidence="1 2" key="1">
    <citation type="submission" date="2018-03" db="EMBL/GenBank/DDBJ databases">
        <title>Draft genome sequence of Rohu Carp (Labeo rohita).</title>
        <authorList>
            <person name="Das P."/>
            <person name="Kushwaha B."/>
            <person name="Joshi C.G."/>
            <person name="Kumar D."/>
            <person name="Nagpure N.S."/>
            <person name="Sahoo L."/>
            <person name="Das S.P."/>
            <person name="Bit A."/>
            <person name="Patnaik S."/>
            <person name="Meher P.K."/>
            <person name="Jayasankar P."/>
            <person name="Koringa P.G."/>
            <person name="Patel N.V."/>
            <person name="Hinsu A.T."/>
            <person name="Kumar R."/>
            <person name="Pandey M."/>
            <person name="Agarwal S."/>
            <person name="Srivastava S."/>
            <person name="Singh M."/>
            <person name="Iquebal M.A."/>
            <person name="Jaiswal S."/>
            <person name="Angadi U.B."/>
            <person name="Kumar N."/>
            <person name="Raza M."/>
            <person name="Shah T.M."/>
            <person name="Rai A."/>
            <person name="Jena J.K."/>
        </authorList>
    </citation>
    <scope>NUCLEOTIDE SEQUENCE [LARGE SCALE GENOMIC DNA]</scope>
    <source>
        <strain evidence="1">DASCIFA01</strain>
        <tissue evidence="1">Testis</tissue>
    </source>
</reference>
<evidence type="ECO:0000313" key="1">
    <source>
        <dbReference type="EMBL" id="RXN14880.1"/>
    </source>
</evidence>
<proteinExistence type="predicted"/>
<accession>A0A498M2X0</accession>
<gene>
    <name evidence="1" type="ORF">ROHU_028505</name>
</gene>
<evidence type="ECO:0000313" key="2">
    <source>
        <dbReference type="Proteomes" id="UP000290572"/>
    </source>
</evidence>
<sequence>MKRCKRTRFRLPRSCRTSERRSLSQTSVAFEVPRSRLKTQSSAGEELFWLSDGRVRLTSPSSCAPAFHGDVRKRLALPLQREDLISADASCSTTARPRPSDSHRPATSNSLIILQFRRLMGRAEPDPRGYSQHKAFVELLKWKLRNA</sequence>
<comment type="caution">
    <text evidence="1">The sequence shown here is derived from an EMBL/GenBank/DDBJ whole genome shotgun (WGS) entry which is preliminary data.</text>
</comment>
<name>A0A498M2X0_LABRO</name>
<dbReference type="AlphaFoldDB" id="A0A498M2X0"/>
<protein>
    <submittedName>
        <fullName evidence="1">Uncharacterized protein</fullName>
    </submittedName>
</protein>